<sequence>MAKKSVYRDAIIDLHKHDVLAFKFVFKSLNCALCSTPYSKTANEVNTPTQTWCVDIQAMCMKCHEEQRARAPALRAHQCKDPYCFEYTPCPSYCFMELLSSGCFTLNQNLMGYVQTTQSITIPECPICNEEYSIENSQREPFILYCGHGMCNECFAKMSKPITHTSLKYNLECPQCKRRTAYAQESWENPLKIFLRELSEKQTELKRTCGDCEKEAPLFEMFQCNDCGKVMFCALCGMRKHHSHKIVDLGVVEVKKWMNATYEAITPQIKAYDVCFPELQADLIEKIHNFQAKALEKVGKIEGLSYDPAKDELRDCLAIGAKLEGICEKYLGDLRSCNTGIEKLLSRFDEAKETS</sequence>
<dbReference type="InterPro" id="IPR001841">
    <property type="entry name" value="Znf_RING"/>
</dbReference>
<reference evidence="6" key="1">
    <citation type="submission" date="2024-02" db="UniProtKB">
        <authorList>
            <consortium name="WormBaseParasite"/>
        </authorList>
    </citation>
    <scope>IDENTIFICATION</scope>
</reference>
<evidence type="ECO:0000256" key="3">
    <source>
        <dbReference type="PROSITE-ProRule" id="PRU00175"/>
    </source>
</evidence>
<organism evidence="5 6">
    <name type="scientific">Mesorhabditis belari</name>
    <dbReference type="NCBI Taxonomy" id="2138241"/>
    <lineage>
        <taxon>Eukaryota</taxon>
        <taxon>Metazoa</taxon>
        <taxon>Ecdysozoa</taxon>
        <taxon>Nematoda</taxon>
        <taxon>Chromadorea</taxon>
        <taxon>Rhabditida</taxon>
        <taxon>Rhabditina</taxon>
        <taxon>Rhabditomorpha</taxon>
        <taxon>Rhabditoidea</taxon>
        <taxon>Rhabditidae</taxon>
        <taxon>Mesorhabditinae</taxon>
        <taxon>Mesorhabditis</taxon>
    </lineage>
</organism>
<dbReference type="Gene3D" id="3.30.40.10">
    <property type="entry name" value="Zinc/RING finger domain, C3HC4 (zinc finger)"/>
    <property type="match status" value="1"/>
</dbReference>
<evidence type="ECO:0000313" key="6">
    <source>
        <dbReference type="WBParaSite" id="MBELARI_LOCUS194"/>
    </source>
</evidence>
<evidence type="ECO:0000256" key="2">
    <source>
        <dbReference type="ARBA" id="ARBA00022833"/>
    </source>
</evidence>
<protein>
    <recommendedName>
        <fullName evidence="4">RING-type domain-containing protein</fullName>
    </recommendedName>
</protein>
<name>A0AAF3EYW3_9BILA</name>
<dbReference type="Pfam" id="PF14634">
    <property type="entry name" value="zf-RING_5"/>
    <property type="match status" value="1"/>
</dbReference>
<keyword evidence="2" id="KW-0862">Zinc</keyword>
<dbReference type="SUPFAM" id="SSF57850">
    <property type="entry name" value="RING/U-box"/>
    <property type="match status" value="1"/>
</dbReference>
<evidence type="ECO:0000313" key="5">
    <source>
        <dbReference type="Proteomes" id="UP000887575"/>
    </source>
</evidence>
<dbReference type="Proteomes" id="UP000887575">
    <property type="component" value="Unassembled WGS sequence"/>
</dbReference>
<dbReference type="PROSITE" id="PS50089">
    <property type="entry name" value="ZF_RING_2"/>
    <property type="match status" value="1"/>
</dbReference>
<dbReference type="SMART" id="SM00184">
    <property type="entry name" value="RING"/>
    <property type="match status" value="1"/>
</dbReference>
<dbReference type="WBParaSite" id="MBELARI_LOCUS194">
    <property type="protein sequence ID" value="MBELARI_LOCUS194"/>
    <property type="gene ID" value="MBELARI_LOCUS194"/>
</dbReference>
<keyword evidence="1 3" id="KW-0479">Metal-binding</keyword>
<keyword evidence="5" id="KW-1185">Reference proteome</keyword>
<proteinExistence type="predicted"/>
<dbReference type="AlphaFoldDB" id="A0AAF3EYW3"/>
<evidence type="ECO:0000259" key="4">
    <source>
        <dbReference type="PROSITE" id="PS50089"/>
    </source>
</evidence>
<feature type="domain" description="RING-type" evidence="4">
    <location>
        <begin position="125"/>
        <end position="177"/>
    </location>
</feature>
<dbReference type="InterPro" id="IPR013083">
    <property type="entry name" value="Znf_RING/FYVE/PHD"/>
</dbReference>
<evidence type="ECO:0000256" key="1">
    <source>
        <dbReference type="ARBA" id="ARBA00022771"/>
    </source>
</evidence>
<dbReference type="GO" id="GO:0008270">
    <property type="term" value="F:zinc ion binding"/>
    <property type="evidence" value="ECO:0007669"/>
    <property type="project" value="UniProtKB-KW"/>
</dbReference>
<keyword evidence="1 3" id="KW-0863">Zinc-finger</keyword>
<accession>A0AAF3EYW3</accession>